<accession>A0A6G9HD92</accession>
<gene>
    <name evidence="2" type="primary">ORF14</name>
</gene>
<feature type="compositionally biased region" description="Basic residues" evidence="1">
    <location>
        <begin position="127"/>
        <end position="137"/>
    </location>
</feature>
<feature type="region of interest" description="Disordered" evidence="1">
    <location>
        <begin position="127"/>
        <end position="154"/>
    </location>
</feature>
<organism evidence="2">
    <name type="scientific">Carcinus maenas virus 1</name>
    <dbReference type="NCBI Taxonomy" id="2704945"/>
    <lineage>
        <taxon>Viruses</taxon>
    </lineage>
</organism>
<name>A0A6G9HD92_9VIRU</name>
<sequence length="154" mass="17486">MTPLQTKLLSIGSVLDAVTRSENAFVDEISNNIDNVPYVAALIVKKLLTDRELVATLNYQQHVRGWLDSLIEMDYDKQTTGEEPSPLELFSSCLSIIIACLFIFERDDPEKLISAINSKLLCINNNRKKKKKQKRKLSSVDDDDEPDPKLSKIY</sequence>
<dbReference type="EMBL" id="MN604015">
    <property type="protein sequence ID" value="QIQ08523.1"/>
    <property type="molecule type" value="Genomic_DNA"/>
</dbReference>
<evidence type="ECO:0000256" key="1">
    <source>
        <dbReference type="SAM" id="MobiDB-lite"/>
    </source>
</evidence>
<proteinExistence type="predicted"/>
<reference evidence="2" key="1">
    <citation type="journal article" date="2020" name="MBio">
        <title>A New Family of DNA Viruses Causing Disease in Crustaceans from Diverse Aquatic Biomes.</title>
        <authorList>
            <person name="Subramaniam K."/>
            <person name="Behringer D.C."/>
            <person name="Bojko J."/>
            <person name="Yutin N."/>
            <person name="Clark A.S."/>
            <person name="Bateman K.S."/>
            <person name="van Aerle R."/>
            <person name="Bass D."/>
            <person name="Kerr R.C."/>
            <person name="Koonin E.V."/>
            <person name="Stentiford G.D."/>
            <person name="Waltzek T.B."/>
        </authorList>
    </citation>
    <scope>NUCLEOTIDE SEQUENCE</scope>
</reference>
<evidence type="ECO:0000313" key="2">
    <source>
        <dbReference type="EMBL" id="QIQ08523.1"/>
    </source>
</evidence>
<protein>
    <submittedName>
        <fullName evidence="2">Uncharacterized protein</fullName>
    </submittedName>
</protein>